<dbReference type="Pfam" id="PF04511">
    <property type="entry name" value="DER1"/>
    <property type="match status" value="1"/>
</dbReference>
<keyword evidence="6 7" id="KW-0472">Membrane</keyword>
<evidence type="ECO:0000256" key="5">
    <source>
        <dbReference type="ARBA" id="ARBA00022989"/>
    </source>
</evidence>
<evidence type="ECO:0000256" key="7">
    <source>
        <dbReference type="RuleBase" id="RU363059"/>
    </source>
</evidence>
<name>A0A0D7BI55_9AGAR</name>
<protein>
    <recommendedName>
        <fullName evidence="7">Derlin</fullName>
    </recommendedName>
</protein>
<dbReference type="SUPFAM" id="SSF144091">
    <property type="entry name" value="Rhomboid-like"/>
    <property type="match status" value="1"/>
</dbReference>
<reference evidence="9 10" key="1">
    <citation type="journal article" date="2015" name="Fungal Genet. Biol.">
        <title>Evolution of novel wood decay mechanisms in Agaricales revealed by the genome sequences of Fistulina hepatica and Cylindrobasidium torrendii.</title>
        <authorList>
            <person name="Floudas D."/>
            <person name="Held B.W."/>
            <person name="Riley R."/>
            <person name="Nagy L.G."/>
            <person name="Koehler G."/>
            <person name="Ransdell A.S."/>
            <person name="Younus H."/>
            <person name="Chow J."/>
            <person name="Chiniquy J."/>
            <person name="Lipzen A."/>
            <person name="Tritt A."/>
            <person name="Sun H."/>
            <person name="Haridas S."/>
            <person name="LaButti K."/>
            <person name="Ohm R.A."/>
            <person name="Kues U."/>
            <person name="Blanchette R.A."/>
            <person name="Grigoriev I.V."/>
            <person name="Minto R.E."/>
            <person name="Hibbett D.S."/>
        </authorList>
    </citation>
    <scope>NUCLEOTIDE SEQUENCE [LARGE SCALE GENOMIC DNA]</scope>
    <source>
        <strain evidence="9 10">FP15055 ss-10</strain>
    </source>
</reference>
<organism evidence="9 10">
    <name type="scientific">Cylindrobasidium torrendii FP15055 ss-10</name>
    <dbReference type="NCBI Taxonomy" id="1314674"/>
    <lineage>
        <taxon>Eukaryota</taxon>
        <taxon>Fungi</taxon>
        <taxon>Dikarya</taxon>
        <taxon>Basidiomycota</taxon>
        <taxon>Agaricomycotina</taxon>
        <taxon>Agaricomycetes</taxon>
        <taxon>Agaricomycetidae</taxon>
        <taxon>Agaricales</taxon>
        <taxon>Marasmiineae</taxon>
        <taxon>Physalacriaceae</taxon>
        <taxon>Cylindrobasidium</taxon>
    </lineage>
</organism>
<proteinExistence type="inferred from homology"/>
<keyword evidence="4 7" id="KW-0256">Endoplasmic reticulum</keyword>
<dbReference type="AlphaFoldDB" id="A0A0D7BI55"/>
<dbReference type="InterPro" id="IPR035952">
    <property type="entry name" value="Rhomboid-like_sf"/>
</dbReference>
<accession>A0A0D7BI55</accession>
<evidence type="ECO:0000256" key="2">
    <source>
        <dbReference type="ARBA" id="ARBA00008917"/>
    </source>
</evidence>
<dbReference type="InterPro" id="IPR007599">
    <property type="entry name" value="DER1"/>
</dbReference>
<evidence type="ECO:0000256" key="3">
    <source>
        <dbReference type="ARBA" id="ARBA00022692"/>
    </source>
</evidence>
<sequence>MSGVDGILTELKKIPSVTRFLTLSLVGVTLPSSLGLVSPYVLLYTPDYVFNKLQLWRLYTSFFLGSSGINFVFEIAMLYHTANGLEGQYDSSPDLAWQLGVACAAIVALSTPLNAMLFTRPLVHCLQYLSAKMAPPGAQSNMYGLITFPTAYMPYVMLGIECLMGGPQAMAKAAVGTLVGHVWWWRVWSLGGPGGAQWARAPAWVRGLVGSNVPREGAGYRVVNPGAHQQPQATATGSSWGRGHRLGSG</sequence>
<evidence type="ECO:0000256" key="1">
    <source>
        <dbReference type="ARBA" id="ARBA00004477"/>
    </source>
</evidence>
<evidence type="ECO:0000313" key="9">
    <source>
        <dbReference type="EMBL" id="KIY69910.1"/>
    </source>
</evidence>
<evidence type="ECO:0000256" key="8">
    <source>
        <dbReference type="SAM" id="MobiDB-lite"/>
    </source>
</evidence>
<dbReference type="GO" id="GO:0006950">
    <property type="term" value="P:response to stress"/>
    <property type="evidence" value="ECO:0007669"/>
    <property type="project" value="UniProtKB-ARBA"/>
</dbReference>
<feature type="compositionally biased region" description="Polar residues" evidence="8">
    <location>
        <begin position="227"/>
        <end position="239"/>
    </location>
</feature>
<dbReference type="PANTHER" id="PTHR11009">
    <property type="entry name" value="DER1-LIKE PROTEIN, DERLIN"/>
    <property type="match status" value="1"/>
</dbReference>
<comment type="subcellular location">
    <subcellularLocation>
        <location evidence="1 7">Endoplasmic reticulum membrane</location>
        <topology evidence="1 7">Multi-pass membrane protein</topology>
    </subcellularLocation>
</comment>
<feature type="transmembrane region" description="Helical" evidence="7">
    <location>
        <begin position="99"/>
        <end position="123"/>
    </location>
</feature>
<comment type="caution">
    <text evidence="7">Lacks conserved residue(s) required for the propagation of feature annotation.</text>
</comment>
<keyword evidence="3 7" id="KW-0812">Transmembrane</keyword>
<dbReference type="STRING" id="1314674.A0A0D7BI55"/>
<comment type="function">
    <text evidence="7">May be involved in the degradation of misfolded endoplasmic reticulum (ER) luminal proteins.</text>
</comment>
<gene>
    <name evidence="9" type="ORF">CYLTODRAFT_392838</name>
</gene>
<evidence type="ECO:0000313" key="10">
    <source>
        <dbReference type="Proteomes" id="UP000054007"/>
    </source>
</evidence>
<evidence type="ECO:0000256" key="4">
    <source>
        <dbReference type="ARBA" id="ARBA00022824"/>
    </source>
</evidence>
<dbReference type="EMBL" id="KN880476">
    <property type="protein sequence ID" value="KIY69910.1"/>
    <property type="molecule type" value="Genomic_DNA"/>
</dbReference>
<dbReference type="Proteomes" id="UP000054007">
    <property type="component" value="Unassembled WGS sequence"/>
</dbReference>
<dbReference type="OrthoDB" id="1716531at2759"/>
<feature type="region of interest" description="Disordered" evidence="8">
    <location>
        <begin position="222"/>
        <end position="249"/>
    </location>
</feature>
<keyword evidence="5 7" id="KW-1133">Transmembrane helix</keyword>
<keyword evidence="10" id="KW-1185">Reference proteome</keyword>
<comment type="similarity">
    <text evidence="2 7">Belongs to the derlin family.</text>
</comment>
<feature type="transmembrane region" description="Helical" evidence="7">
    <location>
        <begin position="55"/>
        <end position="79"/>
    </location>
</feature>
<dbReference type="GO" id="GO:0005789">
    <property type="term" value="C:endoplasmic reticulum membrane"/>
    <property type="evidence" value="ECO:0007669"/>
    <property type="project" value="UniProtKB-SubCell"/>
</dbReference>
<feature type="transmembrane region" description="Helical" evidence="7">
    <location>
        <begin position="20"/>
        <end position="43"/>
    </location>
</feature>
<evidence type="ECO:0000256" key="6">
    <source>
        <dbReference type="ARBA" id="ARBA00023136"/>
    </source>
</evidence>